<dbReference type="VEuPathDB" id="TriTrypDB:C3747_379g29"/>
<name>A0A2V2V6Y5_TRYCR</name>
<evidence type="ECO:0000313" key="3">
    <source>
        <dbReference type="Proteomes" id="UP000246078"/>
    </source>
</evidence>
<protein>
    <submittedName>
        <fullName evidence="2">Uncharacterized protein</fullName>
    </submittedName>
</protein>
<reference evidence="2 3" key="1">
    <citation type="journal article" date="2018" name="Microb. Genom.">
        <title>Expanding an expanded genome: long-read sequencing of Trypanosoma cruzi.</title>
        <authorList>
            <person name="Berna L."/>
            <person name="Rodriguez M."/>
            <person name="Chiribao M.L."/>
            <person name="Parodi-Talice A."/>
            <person name="Pita S."/>
            <person name="Rijo G."/>
            <person name="Alvarez-Valin F."/>
            <person name="Robello C."/>
        </authorList>
    </citation>
    <scope>NUCLEOTIDE SEQUENCE [LARGE SCALE GENOMIC DNA]</scope>
    <source>
        <strain evidence="2 3">TCC</strain>
    </source>
</reference>
<dbReference type="VEuPathDB" id="TriTrypDB:C4B63_149g37"/>
<feature type="region of interest" description="Disordered" evidence="1">
    <location>
        <begin position="46"/>
        <end position="72"/>
    </location>
</feature>
<gene>
    <name evidence="2" type="ORF">C3747_379g29</name>
</gene>
<proteinExistence type="predicted"/>
<sequence length="372" mass="41042">MCRVRLLIEQQLRRRQAEAELLRWEATMNGIALRSKRVVNGEWRHRQQMSLRKPPCSPSRGPLTKAESRREPTVTRRWQQSLGKRCRASSWHPGLRGVVSRTAPLDGRADEDPERRHRLMQGGTLRELLDGPRDAGDVGERSMQSCHFTLRGISTGQKLGAPFRKARLPPSFAGALPATPGSKAEGAAAVTAEGAGEADDIIVQRLVGVPDHDRGLYAALRLHWKEARDARAFARKLFGRRVRASAWWRIADSREGMLAAAQAIGLEPEVYEALMTRWMEKGKGTEWATGHAMISQSMLSVDGAGNMTSPHHAPLPSAGVASLASLMFSGDEELSNMSVLAHQLGRLQMSGIVTPGELARIMKGMRKVFETN</sequence>
<dbReference type="VEuPathDB" id="TriTrypDB:TcBrA4_0139350"/>
<evidence type="ECO:0000313" key="2">
    <source>
        <dbReference type="EMBL" id="PWU90083.1"/>
    </source>
</evidence>
<evidence type="ECO:0000256" key="1">
    <source>
        <dbReference type="SAM" id="MobiDB-lite"/>
    </source>
</evidence>
<accession>A0A2V2V6Y5</accession>
<dbReference type="VEuPathDB" id="TriTrypDB:TcG_09688"/>
<comment type="caution">
    <text evidence="2">The sequence shown here is derived from an EMBL/GenBank/DDBJ whole genome shotgun (WGS) entry which is preliminary data.</text>
</comment>
<dbReference type="EMBL" id="PRFC01000379">
    <property type="protein sequence ID" value="PWU90083.1"/>
    <property type="molecule type" value="Genomic_DNA"/>
</dbReference>
<organism evidence="2 3">
    <name type="scientific">Trypanosoma cruzi</name>
    <dbReference type="NCBI Taxonomy" id="5693"/>
    <lineage>
        <taxon>Eukaryota</taxon>
        <taxon>Discoba</taxon>
        <taxon>Euglenozoa</taxon>
        <taxon>Kinetoplastea</taxon>
        <taxon>Metakinetoplastina</taxon>
        <taxon>Trypanosomatida</taxon>
        <taxon>Trypanosomatidae</taxon>
        <taxon>Trypanosoma</taxon>
        <taxon>Schizotrypanum</taxon>
    </lineage>
</organism>
<dbReference type="Proteomes" id="UP000246078">
    <property type="component" value="Unassembled WGS sequence"/>
</dbReference>
<dbReference type="AlphaFoldDB" id="A0A2V2V6Y5"/>